<evidence type="ECO:0000313" key="2">
    <source>
        <dbReference type="Proteomes" id="UP001341840"/>
    </source>
</evidence>
<organism evidence="1 2">
    <name type="scientific">Stylosanthes scabra</name>
    <dbReference type="NCBI Taxonomy" id="79078"/>
    <lineage>
        <taxon>Eukaryota</taxon>
        <taxon>Viridiplantae</taxon>
        <taxon>Streptophyta</taxon>
        <taxon>Embryophyta</taxon>
        <taxon>Tracheophyta</taxon>
        <taxon>Spermatophyta</taxon>
        <taxon>Magnoliopsida</taxon>
        <taxon>eudicotyledons</taxon>
        <taxon>Gunneridae</taxon>
        <taxon>Pentapetalae</taxon>
        <taxon>rosids</taxon>
        <taxon>fabids</taxon>
        <taxon>Fabales</taxon>
        <taxon>Fabaceae</taxon>
        <taxon>Papilionoideae</taxon>
        <taxon>50 kb inversion clade</taxon>
        <taxon>dalbergioids sensu lato</taxon>
        <taxon>Dalbergieae</taxon>
        <taxon>Pterocarpus clade</taxon>
        <taxon>Stylosanthes</taxon>
    </lineage>
</organism>
<accession>A0ABU6QRX3</accession>
<sequence length="86" mass="8916">MAAIIPSKVAARDISQTLANSKADGVVGKDIELGSYTSPAPNQAYAPEKSASNVGLDKLGRNGGMPSKRICIACCEIVTCRICCTD</sequence>
<dbReference type="Proteomes" id="UP001341840">
    <property type="component" value="Unassembled WGS sequence"/>
</dbReference>
<evidence type="ECO:0000313" key="1">
    <source>
        <dbReference type="EMBL" id="MED6114760.1"/>
    </source>
</evidence>
<reference evidence="1 2" key="1">
    <citation type="journal article" date="2023" name="Plants (Basel)">
        <title>Bridging the Gap: Combining Genomics and Transcriptomics Approaches to Understand Stylosanthes scabra, an Orphan Legume from the Brazilian Caatinga.</title>
        <authorList>
            <person name="Ferreira-Neto J.R.C."/>
            <person name="da Silva M.D."/>
            <person name="Binneck E."/>
            <person name="de Melo N.F."/>
            <person name="da Silva R.H."/>
            <person name="de Melo A.L.T.M."/>
            <person name="Pandolfi V."/>
            <person name="Bustamante F.O."/>
            <person name="Brasileiro-Vidal A.C."/>
            <person name="Benko-Iseppon A.M."/>
        </authorList>
    </citation>
    <scope>NUCLEOTIDE SEQUENCE [LARGE SCALE GENOMIC DNA]</scope>
    <source>
        <tissue evidence="1">Leaves</tissue>
    </source>
</reference>
<comment type="caution">
    <text evidence="1">The sequence shown here is derived from an EMBL/GenBank/DDBJ whole genome shotgun (WGS) entry which is preliminary data.</text>
</comment>
<name>A0ABU6QRX3_9FABA</name>
<proteinExistence type="predicted"/>
<dbReference type="EMBL" id="JASCZI010001325">
    <property type="protein sequence ID" value="MED6114760.1"/>
    <property type="molecule type" value="Genomic_DNA"/>
</dbReference>
<keyword evidence="2" id="KW-1185">Reference proteome</keyword>
<protein>
    <submittedName>
        <fullName evidence="1">Uncharacterized protein</fullName>
    </submittedName>
</protein>
<gene>
    <name evidence="1" type="ORF">PIB30_083553</name>
</gene>